<comment type="caution">
    <text evidence="1">The sequence shown here is derived from an EMBL/GenBank/DDBJ whole genome shotgun (WGS) entry which is preliminary data.</text>
</comment>
<sequence>MVMNDDELLMNDGDDELLYDFRDQFIGSEATAGKYLKSSFEHVFAAFATFITMRGRPAAIRVLLLVLETYSQTGCKDIKVKIEEADA</sequence>
<organism evidence="1 2">
    <name type="scientific">Caerostris extrusa</name>
    <name type="common">Bark spider</name>
    <name type="synonym">Caerostris bankana</name>
    <dbReference type="NCBI Taxonomy" id="172846"/>
    <lineage>
        <taxon>Eukaryota</taxon>
        <taxon>Metazoa</taxon>
        <taxon>Ecdysozoa</taxon>
        <taxon>Arthropoda</taxon>
        <taxon>Chelicerata</taxon>
        <taxon>Arachnida</taxon>
        <taxon>Araneae</taxon>
        <taxon>Araneomorphae</taxon>
        <taxon>Entelegynae</taxon>
        <taxon>Araneoidea</taxon>
        <taxon>Araneidae</taxon>
        <taxon>Caerostris</taxon>
    </lineage>
</organism>
<evidence type="ECO:0000313" key="2">
    <source>
        <dbReference type="Proteomes" id="UP001054945"/>
    </source>
</evidence>
<gene>
    <name evidence="1" type="ORF">CEXT_130041</name>
</gene>
<proteinExistence type="predicted"/>
<dbReference type="Proteomes" id="UP001054945">
    <property type="component" value="Unassembled WGS sequence"/>
</dbReference>
<accession>A0AAV4TAU8</accession>
<evidence type="ECO:0000313" key="1">
    <source>
        <dbReference type="EMBL" id="GIY43778.1"/>
    </source>
</evidence>
<dbReference type="EMBL" id="BPLR01011030">
    <property type="protein sequence ID" value="GIY43778.1"/>
    <property type="molecule type" value="Genomic_DNA"/>
</dbReference>
<dbReference type="AlphaFoldDB" id="A0AAV4TAU8"/>
<reference evidence="1 2" key="1">
    <citation type="submission" date="2021-06" db="EMBL/GenBank/DDBJ databases">
        <title>Caerostris extrusa draft genome.</title>
        <authorList>
            <person name="Kono N."/>
            <person name="Arakawa K."/>
        </authorList>
    </citation>
    <scope>NUCLEOTIDE SEQUENCE [LARGE SCALE GENOMIC DNA]</scope>
</reference>
<name>A0AAV4TAU8_CAEEX</name>
<keyword evidence="2" id="KW-1185">Reference proteome</keyword>
<protein>
    <submittedName>
        <fullName evidence="1">Uncharacterized protein</fullName>
    </submittedName>
</protein>